<keyword evidence="3 7" id="KW-0808">Transferase</keyword>
<feature type="modified residue" description="N6-(pyridoxal phosphate)lysine" evidence="7 9">
    <location>
        <position position="192"/>
    </location>
</feature>
<dbReference type="PANTHER" id="PTHR42778:SF1">
    <property type="entry name" value="2-AMINOETHYLPHOSPHONATE--PYRUVATE TRANSAMINASE"/>
    <property type="match status" value="1"/>
</dbReference>
<comment type="caution">
    <text evidence="11">The sequence shown here is derived from an EMBL/GenBank/DDBJ whole genome shotgun (WGS) entry which is preliminary data.</text>
</comment>
<evidence type="ECO:0000256" key="1">
    <source>
        <dbReference type="ARBA" id="ARBA00001933"/>
    </source>
</evidence>
<feature type="domain" description="Aminotransferase class V" evidence="10">
    <location>
        <begin position="31"/>
        <end position="300"/>
    </location>
</feature>
<comment type="similarity">
    <text evidence="7">Belongs to the class-V pyridoxal-phosphate-dependent aminotransferase family. PhnW subfamily.</text>
</comment>
<gene>
    <name evidence="7 11" type="primary">phnW</name>
    <name evidence="11" type="ORF">BUZ01_00135</name>
</gene>
<dbReference type="InterPro" id="IPR024169">
    <property type="entry name" value="SP_NH2Trfase/AEP_transaminase"/>
</dbReference>
<proteinExistence type="inferred from homology"/>
<evidence type="ECO:0000256" key="2">
    <source>
        <dbReference type="ARBA" id="ARBA00022576"/>
    </source>
</evidence>
<evidence type="ECO:0000256" key="8">
    <source>
        <dbReference type="PIRSR" id="PIRSR000524-1"/>
    </source>
</evidence>
<dbReference type="Gene3D" id="3.90.1150.10">
    <property type="entry name" value="Aspartate Aminotransferase, domain 1"/>
    <property type="match status" value="1"/>
</dbReference>
<keyword evidence="2 7" id="KW-0032">Aminotransferase</keyword>
<dbReference type="InterPro" id="IPR015422">
    <property type="entry name" value="PyrdxlP-dep_Trfase_small"/>
</dbReference>
<dbReference type="RefSeq" id="WP_107589497.1">
    <property type="nucleotide sequence ID" value="NZ_JAIEXT010000003.1"/>
</dbReference>
<evidence type="ECO:0000313" key="11">
    <source>
        <dbReference type="EMBL" id="RIL44412.1"/>
    </source>
</evidence>
<dbReference type="PANTHER" id="PTHR42778">
    <property type="entry name" value="2-AMINOETHYLPHOSPHONATE--PYRUVATE TRANSAMINASE"/>
    <property type="match status" value="1"/>
</dbReference>
<dbReference type="InterPro" id="IPR015421">
    <property type="entry name" value="PyrdxlP-dep_Trfase_major"/>
</dbReference>
<evidence type="ECO:0000256" key="9">
    <source>
        <dbReference type="PIRSR" id="PIRSR000524-50"/>
    </source>
</evidence>
<dbReference type="SUPFAM" id="SSF53383">
    <property type="entry name" value="PLP-dependent transferases"/>
    <property type="match status" value="1"/>
</dbReference>
<dbReference type="Proteomes" id="UP000283576">
    <property type="component" value="Unassembled WGS sequence"/>
</dbReference>
<keyword evidence="5 7" id="KW-0670">Pyruvate</keyword>
<dbReference type="InterPro" id="IPR000192">
    <property type="entry name" value="Aminotrans_V_dom"/>
</dbReference>
<dbReference type="EC" id="2.6.1.37" evidence="7"/>
<dbReference type="Gene3D" id="3.40.640.10">
    <property type="entry name" value="Type I PLP-dependent aspartate aminotransferase-like (Major domain)"/>
    <property type="match status" value="1"/>
</dbReference>
<dbReference type="InterPro" id="IPR015424">
    <property type="entry name" value="PyrdxlP-dep_Trfase"/>
</dbReference>
<reference evidence="11 12" key="1">
    <citation type="journal article" date="2016" name="Front. Microbiol.">
        <title>Comprehensive Phylogenetic Analysis of Bovine Non-aureus Staphylococci Species Based on Whole-Genome Sequencing.</title>
        <authorList>
            <person name="Naushad S."/>
            <person name="Barkema H.W."/>
            <person name="Luby C."/>
            <person name="Condas L.A."/>
            <person name="Nobrega D.B."/>
            <person name="Carson D.A."/>
            <person name="De Buck J."/>
        </authorList>
    </citation>
    <scope>NUCLEOTIDE SEQUENCE [LARGE SCALE GENOMIC DNA]</scope>
    <source>
        <strain evidence="11 12">SNUC 1388</strain>
    </source>
</reference>
<dbReference type="NCBIfam" id="TIGR02326">
    <property type="entry name" value="transamin_PhnW"/>
    <property type="match status" value="1"/>
</dbReference>
<evidence type="ECO:0000256" key="4">
    <source>
        <dbReference type="ARBA" id="ARBA00022898"/>
    </source>
</evidence>
<evidence type="ECO:0000256" key="6">
    <source>
        <dbReference type="ARBA" id="ARBA00049460"/>
    </source>
</evidence>
<evidence type="ECO:0000256" key="3">
    <source>
        <dbReference type="ARBA" id="ARBA00022679"/>
    </source>
</evidence>
<dbReference type="GO" id="GO:0047304">
    <property type="term" value="F:2-aminoethylphosphonate-pyruvate transaminase activity"/>
    <property type="evidence" value="ECO:0007669"/>
    <property type="project" value="UniProtKB-UniRule"/>
</dbReference>
<comment type="subunit">
    <text evidence="7">Homodimer.</text>
</comment>
<dbReference type="GO" id="GO:0019700">
    <property type="term" value="P:organic phosphonate catabolic process"/>
    <property type="evidence" value="ECO:0007669"/>
    <property type="project" value="UniProtKB-UniRule"/>
</dbReference>
<dbReference type="NCBIfam" id="NF010006">
    <property type="entry name" value="PRK13479.1"/>
    <property type="match status" value="1"/>
</dbReference>
<dbReference type="PIRSF" id="PIRSF000524">
    <property type="entry name" value="SPT"/>
    <property type="match status" value="1"/>
</dbReference>
<protein>
    <recommendedName>
        <fullName evidence="7">2-aminoethylphosphonate--pyruvate transaminase</fullName>
        <ecNumber evidence="7">2.6.1.37</ecNumber>
    </recommendedName>
    <alternativeName>
        <fullName evidence="7">2-aminoethylphosphonate aminotransferase</fullName>
    </alternativeName>
    <alternativeName>
        <fullName evidence="7">AEP transaminase</fullName>
        <shortName evidence="7">AEPT</shortName>
    </alternativeName>
</protein>
<dbReference type="AlphaFoldDB" id="A0A2T4SZU0"/>
<evidence type="ECO:0000256" key="5">
    <source>
        <dbReference type="ARBA" id="ARBA00023317"/>
    </source>
</evidence>
<keyword evidence="4 7" id="KW-0663">Pyridoxal phosphate</keyword>
<comment type="function">
    <text evidence="7">Involved in phosphonate degradation.</text>
</comment>
<evidence type="ECO:0000313" key="12">
    <source>
        <dbReference type="Proteomes" id="UP000283576"/>
    </source>
</evidence>
<dbReference type="HAMAP" id="MF_01376">
    <property type="entry name" value="PhnW_aminotrans_5"/>
    <property type="match status" value="1"/>
</dbReference>
<comment type="catalytic activity">
    <reaction evidence="6 7">
        <text>(2-aminoethyl)phosphonate + pyruvate = phosphonoacetaldehyde + L-alanine</text>
        <dbReference type="Rhea" id="RHEA:17021"/>
        <dbReference type="ChEBI" id="CHEBI:15361"/>
        <dbReference type="ChEBI" id="CHEBI:57418"/>
        <dbReference type="ChEBI" id="CHEBI:57972"/>
        <dbReference type="ChEBI" id="CHEBI:58383"/>
        <dbReference type="EC" id="2.6.1.37"/>
    </reaction>
</comment>
<sequence>MSQYKLLTPGPLTTTKTVKEQMFNDRCTWDEEYKNLTQSIRKKLLEIGNADENNFTTVLQQGSGSFVVESVLQTALSDDDHILIICNGAYGERMIKMVQKLNKSMTPVYLPYNDIPNINELKKIINNDKSITHIAFVHCETTTGILNPIEELCEIAKESKVKIIVDAMSSFGGIPINIKSLDIDYLISSANKCIQGVPGFGFVIAKRETLKLCEGNANSVSLDLYDQWLNMDVDGKWRFTSPTHVVGAFKQAIIELEEEGGVEERNKRYQRNNNYIINEMKKIGFEPFIKTEVQSPIITTFLYPNELFEFNRFYEFMKKHNFILYPGKLLDTPSFRIGNIGDLHRNDFDLMIELIKLYQIEVGE</sequence>
<accession>A0A2T4SZU0</accession>
<evidence type="ECO:0000259" key="10">
    <source>
        <dbReference type="Pfam" id="PF00266"/>
    </source>
</evidence>
<organism evidence="11 12">
    <name type="scientific">Staphylococcus gallinarum</name>
    <dbReference type="NCBI Taxonomy" id="1293"/>
    <lineage>
        <taxon>Bacteria</taxon>
        <taxon>Bacillati</taxon>
        <taxon>Bacillota</taxon>
        <taxon>Bacilli</taxon>
        <taxon>Bacillales</taxon>
        <taxon>Staphylococcaceae</taxon>
        <taxon>Staphylococcus</taxon>
    </lineage>
</organism>
<dbReference type="NCBIfam" id="TIGR03301">
    <property type="entry name" value="PhnW-AepZ"/>
    <property type="match status" value="1"/>
</dbReference>
<feature type="binding site" evidence="8">
    <location>
        <position position="336"/>
    </location>
    <ligand>
        <name>substrate</name>
    </ligand>
</feature>
<dbReference type="EMBL" id="QXRZ01000001">
    <property type="protein sequence ID" value="RIL44412.1"/>
    <property type="molecule type" value="Genomic_DNA"/>
</dbReference>
<comment type="cofactor">
    <cofactor evidence="1 7 9">
        <name>pyridoxal 5'-phosphate</name>
        <dbReference type="ChEBI" id="CHEBI:597326"/>
    </cofactor>
</comment>
<dbReference type="Pfam" id="PF00266">
    <property type="entry name" value="Aminotran_5"/>
    <property type="match status" value="1"/>
</dbReference>
<name>A0A2T4SZU0_STAGA</name>
<dbReference type="InterPro" id="IPR012703">
    <property type="entry name" value="NH2EtPonate_pyrv_transaminase"/>
</dbReference>
<evidence type="ECO:0000256" key="7">
    <source>
        <dbReference type="HAMAP-Rule" id="MF_01376"/>
    </source>
</evidence>